<protein>
    <submittedName>
        <fullName evidence="2">Uncharacterized protein</fullName>
    </submittedName>
</protein>
<dbReference type="AlphaFoldDB" id="A0A501VXB1"/>
<keyword evidence="3" id="KW-1185">Reference proteome</keyword>
<organism evidence="2 3">
    <name type="scientific">Pontibacter mangrovi</name>
    <dbReference type="NCBI Taxonomy" id="2589816"/>
    <lineage>
        <taxon>Bacteria</taxon>
        <taxon>Pseudomonadati</taxon>
        <taxon>Bacteroidota</taxon>
        <taxon>Cytophagia</taxon>
        <taxon>Cytophagales</taxon>
        <taxon>Hymenobacteraceae</taxon>
        <taxon>Pontibacter</taxon>
    </lineage>
</organism>
<feature type="chain" id="PRO_5021382332" evidence="1">
    <location>
        <begin position="24"/>
        <end position="248"/>
    </location>
</feature>
<dbReference type="EMBL" id="VFRQ01000021">
    <property type="protein sequence ID" value="TPE39581.1"/>
    <property type="molecule type" value="Genomic_DNA"/>
</dbReference>
<evidence type="ECO:0000313" key="2">
    <source>
        <dbReference type="EMBL" id="TPE39581.1"/>
    </source>
</evidence>
<evidence type="ECO:0000313" key="3">
    <source>
        <dbReference type="Proteomes" id="UP000316727"/>
    </source>
</evidence>
<feature type="signal peptide" evidence="1">
    <location>
        <begin position="1"/>
        <end position="23"/>
    </location>
</feature>
<reference evidence="2 3" key="1">
    <citation type="submission" date="2019-06" db="EMBL/GenBank/DDBJ databases">
        <title>A novel bacterium of genus Pontibacter, isolated from marine sediment.</title>
        <authorList>
            <person name="Huang H."/>
            <person name="Mo K."/>
            <person name="Hu Y."/>
        </authorList>
    </citation>
    <scope>NUCLEOTIDE SEQUENCE [LARGE SCALE GENOMIC DNA]</scope>
    <source>
        <strain evidence="2 3">HB172049</strain>
    </source>
</reference>
<keyword evidence="1" id="KW-0732">Signal</keyword>
<gene>
    <name evidence="2" type="ORF">FJM65_20930</name>
</gene>
<proteinExistence type="predicted"/>
<evidence type="ECO:0000256" key="1">
    <source>
        <dbReference type="SAM" id="SignalP"/>
    </source>
</evidence>
<dbReference type="Proteomes" id="UP000316727">
    <property type="component" value="Unassembled WGS sequence"/>
</dbReference>
<comment type="caution">
    <text evidence="2">The sequence shown here is derived from an EMBL/GenBank/DDBJ whole genome shotgun (WGS) entry which is preliminary data.</text>
</comment>
<sequence>MQKCLFSLVFLLMLPLLPLPALAQAQQNDTSFVSEAVAEAVQLYRKSINIQSHLYTGAEYHVPQRPYLDGDQYYGSSKYAPAAVKYDGAWYHDVPLLYDVVQGEIVTVHPASGYALKLVKEKVEAFVLPGDEVFVSLHPDTAAGAVLQPGFYGVLYDGQVKVYVLRDKEVQERVTPDGLEGEFKVVDKYFLYKDDAYHEVSRKRHVLSLLQDEKKPLKKFIRENKLRFRKQREKAIVSVAQQYDKLKN</sequence>
<accession>A0A501VXB1</accession>
<dbReference type="RefSeq" id="WP_140624289.1">
    <property type="nucleotide sequence ID" value="NZ_VFRQ01000021.1"/>
</dbReference>
<dbReference type="OrthoDB" id="655382at2"/>
<name>A0A501VXB1_9BACT</name>